<dbReference type="InterPro" id="IPR029016">
    <property type="entry name" value="GAF-like_dom_sf"/>
</dbReference>
<evidence type="ECO:0000313" key="7">
    <source>
        <dbReference type="Proteomes" id="UP000626982"/>
    </source>
</evidence>
<dbReference type="SUPFAM" id="SSF52172">
    <property type="entry name" value="CheY-like"/>
    <property type="match status" value="1"/>
</dbReference>
<sequence length="252" mass="27217">MTEASREARVLAALVAMAGSLTEEYEVVDLLDRLTEEALELLEVDAAALVLENARGELELVASSNQQAGFVELVQLDAGDGPCIEAFRTGEPIVVPDVREEGPRWAEHRAAAEREGFRSVHAVPLRAGTRTIGSLGLFRTVPGALSEADARVARALADIGSIAILQERALRESEVVSEQLRRALDSRVAIEQAKGVVAESLGIDMDEAFRILRSHARSTNATLQDVARQVASRTLRLERDEARGGTSERTAV</sequence>
<name>A0ABQ2KHG8_9MICO</name>
<dbReference type="SMART" id="SM01012">
    <property type="entry name" value="ANTAR"/>
    <property type="match status" value="1"/>
</dbReference>
<dbReference type="PROSITE" id="PS50921">
    <property type="entry name" value="ANTAR"/>
    <property type="match status" value="1"/>
</dbReference>
<dbReference type="Pfam" id="PF03861">
    <property type="entry name" value="ANTAR"/>
    <property type="match status" value="1"/>
</dbReference>
<evidence type="ECO:0000256" key="2">
    <source>
        <dbReference type="ARBA" id="ARBA00022777"/>
    </source>
</evidence>
<feature type="domain" description="ANTAR" evidence="5">
    <location>
        <begin position="170"/>
        <end position="231"/>
    </location>
</feature>
<protein>
    <submittedName>
        <fullName evidence="6">Transcriptional regulator</fullName>
    </submittedName>
</protein>
<dbReference type="EMBL" id="BMLM01000001">
    <property type="protein sequence ID" value="GGN83630.1"/>
    <property type="molecule type" value="Genomic_DNA"/>
</dbReference>
<proteinExistence type="predicted"/>
<keyword evidence="2" id="KW-0418">Kinase</keyword>
<dbReference type="InterPro" id="IPR012074">
    <property type="entry name" value="GAF_ANTAR"/>
</dbReference>
<comment type="caution">
    <text evidence="6">The sequence shown here is derived from an EMBL/GenBank/DDBJ whole genome shotgun (WGS) entry which is preliminary data.</text>
</comment>
<evidence type="ECO:0000313" key="6">
    <source>
        <dbReference type="EMBL" id="GGN83630.1"/>
    </source>
</evidence>
<keyword evidence="1" id="KW-0808">Transferase</keyword>
<dbReference type="InterPro" id="IPR005561">
    <property type="entry name" value="ANTAR"/>
</dbReference>
<dbReference type="SUPFAM" id="SSF55781">
    <property type="entry name" value="GAF domain-like"/>
    <property type="match status" value="1"/>
</dbReference>
<dbReference type="SMART" id="SM00065">
    <property type="entry name" value="GAF"/>
    <property type="match status" value="1"/>
</dbReference>
<accession>A0ABQ2KHG8</accession>
<keyword evidence="7" id="KW-1185">Reference proteome</keyword>
<keyword evidence="4" id="KW-0804">Transcription</keyword>
<evidence type="ECO:0000256" key="3">
    <source>
        <dbReference type="ARBA" id="ARBA00023015"/>
    </source>
</evidence>
<keyword evidence="3" id="KW-0805">Transcription regulation</keyword>
<dbReference type="RefSeq" id="WP_188717525.1">
    <property type="nucleotide sequence ID" value="NZ_BAABBD010000002.1"/>
</dbReference>
<dbReference type="Pfam" id="PF13185">
    <property type="entry name" value="GAF_2"/>
    <property type="match status" value="1"/>
</dbReference>
<reference evidence="7" key="1">
    <citation type="journal article" date="2019" name="Int. J. Syst. Evol. Microbiol.">
        <title>The Global Catalogue of Microorganisms (GCM) 10K type strain sequencing project: providing services to taxonomists for standard genome sequencing and annotation.</title>
        <authorList>
            <consortium name="The Broad Institute Genomics Platform"/>
            <consortium name="The Broad Institute Genome Sequencing Center for Infectious Disease"/>
            <person name="Wu L."/>
            <person name="Ma J."/>
        </authorList>
    </citation>
    <scope>NUCLEOTIDE SEQUENCE [LARGE SCALE GENOMIC DNA]</scope>
    <source>
        <strain evidence="7">CGMCC 1.6960</strain>
    </source>
</reference>
<dbReference type="Gene3D" id="1.10.10.10">
    <property type="entry name" value="Winged helix-like DNA-binding domain superfamily/Winged helix DNA-binding domain"/>
    <property type="match status" value="1"/>
</dbReference>
<dbReference type="InterPro" id="IPR011006">
    <property type="entry name" value="CheY-like_superfamily"/>
</dbReference>
<gene>
    <name evidence="6" type="ORF">GCM10010968_14580</name>
</gene>
<dbReference type="Proteomes" id="UP000626982">
    <property type="component" value="Unassembled WGS sequence"/>
</dbReference>
<evidence type="ECO:0000256" key="4">
    <source>
        <dbReference type="ARBA" id="ARBA00023163"/>
    </source>
</evidence>
<dbReference type="PIRSF" id="PIRSF036625">
    <property type="entry name" value="GAF_ANTAR"/>
    <property type="match status" value="1"/>
</dbReference>
<organism evidence="6 7">
    <name type="scientific">Agrococcus terreus</name>
    <dbReference type="NCBI Taxonomy" id="574649"/>
    <lineage>
        <taxon>Bacteria</taxon>
        <taxon>Bacillati</taxon>
        <taxon>Actinomycetota</taxon>
        <taxon>Actinomycetes</taxon>
        <taxon>Micrococcales</taxon>
        <taxon>Microbacteriaceae</taxon>
        <taxon>Agrococcus</taxon>
    </lineage>
</organism>
<evidence type="ECO:0000256" key="1">
    <source>
        <dbReference type="ARBA" id="ARBA00022679"/>
    </source>
</evidence>
<dbReference type="InterPro" id="IPR003018">
    <property type="entry name" value="GAF"/>
</dbReference>
<evidence type="ECO:0000259" key="5">
    <source>
        <dbReference type="PROSITE" id="PS50921"/>
    </source>
</evidence>
<dbReference type="InterPro" id="IPR036388">
    <property type="entry name" value="WH-like_DNA-bd_sf"/>
</dbReference>
<dbReference type="Gene3D" id="3.30.450.40">
    <property type="match status" value="1"/>
</dbReference>